<dbReference type="AlphaFoldDB" id="A0AA38G2H3"/>
<comment type="caution">
    <text evidence="1">The sequence shown here is derived from an EMBL/GenBank/DDBJ whole genome shotgun (WGS) entry which is preliminary data.</text>
</comment>
<feature type="non-terminal residue" evidence="1">
    <location>
        <position position="135"/>
    </location>
</feature>
<evidence type="ECO:0000313" key="1">
    <source>
        <dbReference type="EMBL" id="KAH9313784.1"/>
    </source>
</evidence>
<accession>A0AA38G2H3</accession>
<gene>
    <name evidence="1" type="ORF">KI387_022411</name>
</gene>
<dbReference type="EMBL" id="JAHRHJ020000005">
    <property type="protein sequence ID" value="KAH9313784.1"/>
    <property type="molecule type" value="Genomic_DNA"/>
</dbReference>
<evidence type="ECO:0000313" key="2">
    <source>
        <dbReference type="Proteomes" id="UP000824469"/>
    </source>
</evidence>
<protein>
    <submittedName>
        <fullName evidence="1">Uncharacterized protein</fullName>
    </submittedName>
</protein>
<keyword evidence="2" id="KW-1185">Reference proteome</keyword>
<sequence>MDDDAKKKFSLDILVSENVTTLVMENFIPDIKELKMWEIISKSIIKEIHDRYHNFENREKLFSLVKNQPVVIDGILAQTKKGNAVTNNVYNRDEVLIIMLNILANLNSEVQSYYNKWNHDKYLVTIANAEKDLAV</sequence>
<name>A0AA38G2H3_TAXCH</name>
<organism evidence="1 2">
    <name type="scientific">Taxus chinensis</name>
    <name type="common">Chinese yew</name>
    <name type="synonym">Taxus wallichiana var. chinensis</name>
    <dbReference type="NCBI Taxonomy" id="29808"/>
    <lineage>
        <taxon>Eukaryota</taxon>
        <taxon>Viridiplantae</taxon>
        <taxon>Streptophyta</taxon>
        <taxon>Embryophyta</taxon>
        <taxon>Tracheophyta</taxon>
        <taxon>Spermatophyta</taxon>
        <taxon>Pinopsida</taxon>
        <taxon>Pinidae</taxon>
        <taxon>Conifers II</taxon>
        <taxon>Cupressales</taxon>
        <taxon>Taxaceae</taxon>
        <taxon>Taxus</taxon>
    </lineage>
</organism>
<reference evidence="1 2" key="1">
    <citation type="journal article" date="2021" name="Nat. Plants">
        <title>The Taxus genome provides insights into paclitaxel biosynthesis.</title>
        <authorList>
            <person name="Xiong X."/>
            <person name="Gou J."/>
            <person name="Liao Q."/>
            <person name="Li Y."/>
            <person name="Zhou Q."/>
            <person name="Bi G."/>
            <person name="Li C."/>
            <person name="Du R."/>
            <person name="Wang X."/>
            <person name="Sun T."/>
            <person name="Guo L."/>
            <person name="Liang H."/>
            <person name="Lu P."/>
            <person name="Wu Y."/>
            <person name="Zhang Z."/>
            <person name="Ro D.K."/>
            <person name="Shang Y."/>
            <person name="Huang S."/>
            <person name="Yan J."/>
        </authorList>
    </citation>
    <scope>NUCLEOTIDE SEQUENCE [LARGE SCALE GENOMIC DNA]</scope>
    <source>
        <strain evidence="1">Ta-2019</strain>
    </source>
</reference>
<dbReference type="Proteomes" id="UP000824469">
    <property type="component" value="Unassembled WGS sequence"/>
</dbReference>
<proteinExistence type="predicted"/>